<dbReference type="InterPro" id="IPR029058">
    <property type="entry name" value="AB_hydrolase_fold"/>
</dbReference>
<dbReference type="InterPro" id="IPR018247">
    <property type="entry name" value="EF_Hand_1_Ca_BS"/>
</dbReference>
<proteinExistence type="predicted"/>
<dbReference type="Gene3D" id="3.40.50.1820">
    <property type="entry name" value="alpha/beta hydrolase"/>
    <property type="match status" value="2"/>
</dbReference>
<dbReference type="GO" id="GO:0004806">
    <property type="term" value="F:triacylglycerol lipase activity"/>
    <property type="evidence" value="ECO:0007669"/>
    <property type="project" value="InterPro"/>
</dbReference>
<dbReference type="PROSITE" id="PS50222">
    <property type="entry name" value="EF_HAND_2"/>
    <property type="match status" value="1"/>
</dbReference>
<gene>
    <name evidence="2" type="ORF">EKG83_19270</name>
</gene>
<dbReference type="PIRSF" id="PIRSF029171">
    <property type="entry name" value="Esterase_LipA"/>
    <property type="match status" value="1"/>
</dbReference>
<dbReference type="Pfam" id="PF03583">
    <property type="entry name" value="LIP"/>
    <property type="match status" value="1"/>
</dbReference>
<keyword evidence="3" id="KW-1185">Reference proteome</keyword>
<dbReference type="InterPro" id="IPR011992">
    <property type="entry name" value="EF-hand-dom_pair"/>
</dbReference>
<accession>A0A5Q0H0K0</accession>
<protein>
    <recommendedName>
        <fullName evidence="1">EF-hand domain-containing protein</fullName>
    </recommendedName>
</protein>
<dbReference type="AlphaFoldDB" id="A0A5Q0H0K0"/>
<dbReference type="EMBL" id="CP034550">
    <property type="protein sequence ID" value="QFZ19290.1"/>
    <property type="molecule type" value="Genomic_DNA"/>
</dbReference>
<reference evidence="3" key="1">
    <citation type="journal article" date="2021" name="Curr. Microbiol.">
        <title>Complete genome of nocamycin-producing strain Saccharothrix syringae NRRL B-16468 reveals the biosynthetic potential for secondary metabolites.</title>
        <authorList>
            <person name="Mo X."/>
            <person name="Yang S."/>
        </authorList>
    </citation>
    <scope>NUCLEOTIDE SEQUENCE [LARGE SCALE GENOMIC DNA]</scope>
    <source>
        <strain evidence="3">ATCC 51364 / DSM 43886 / JCM 6844 / KCTC 9398 / NBRC 14523 / NRRL B-16468 / INA 2240</strain>
    </source>
</reference>
<dbReference type="GO" id="GO:0016042">
    <property type="term" value="P:lipid catabolic process"/>
    <property type="evidence" value="ECO:0007669"/>
    <property type="project" value="InterPro"/>
</dbReference>
<evidence type="ECO:0000313" key="2">
    <source>
        <dbReference type="EMBL" id="QFZ19290.1"/>
    </source>
</evidence>
<dbReference type="GO" id="GO:0005509">
    <property type="term" value="F:calcium ion binding"/>
    <property type="evidence" value="ECO:0007669"/>
    <property type="project" value="InterPro"/>
</dbReference>
<dbReference type="CDD" id="cd00051">
    <property type="entry name" value="EFh"/>
    <property type="match status" value="1"/>
</dbReference>
<sequence length="428" mass="45055">MPAAEHEPGTVLDHRRLPAELWPDHAAEALQVLYQGLGYDGSGRAVSGSVFLPADPAPGRPVVSYAHGTTGLADRCAPSTAGLTRLERAHVARWLAAGYAVAATDYEGLATPGPHPYFNGEAVADDVVDIVRATRRLDPGLGRTWLVVGFSQGGHAALFTGLIAAGHAPELDFRGTVALAPPVHLPRLVALVTADGARPLSVLLPFLLAGLRTSHPRFDARALLTDAGGRLLDVAASATLVDMFHAVAGLTNDDMGTTGLPTRPGVAEVLHACRVPVTRMDRPVLITAGTADEVVPLPVVEGFAADLAGTGTSVRFDRHEGATHAGVLSAGYDPAGRDDLVAWADALVAEHPEPGFDLLDADGDGTLTRDDVDVLALRRAQGLGEPPGSPRARALRAEYRGRWDDLARRADADRDGRISRDEFRRLLG</sequence>
<organism evidence="2 3">
    <name type="scientific">Saccharothrix syringae</name>
    <name type="common">Nocardiopsis syringae</name>
    <dbReference type="NCBI Taxonomy" id="103733"/>
    <lineage>
        <taxon>Bacteria</taxon>
        <taxon>Bacillati</taxon>
        <taxon>Actinomycetota</taxon>
        <taxon>Actinomycetes</taxon>
        <taxon>Pseudonocardiales</taxon>
        <taxon>Pseudonocardiaceae</taxon>
        <taxon>Saccharothrix</taxon>
    </lineage>
</organism>
<dbReference type="Pfam" id="PF13499">
    <property type="entry name" value="EF-hand_7"/>
    <property type="match status" value="1"/>
</dbReference>
<dbReference type="InterPro" id="IPR005152">
    <property type="entry name" value="Lipase_secreted"/>
</dbReference>
<dbReference type="SUPFAM" id="SSF53474">
    <property type="entry name" value="alpha/beta-Hydrolases"/>
    <property type="match status" value="1"/>
</dbReference>
<dbReference type="KEGG" id="ssyi:EKG83_19270"/>
<dbReference type="SUPFAM" id="SSF47473">
    <property type="entry name" value="EF-hand"/>
    <property type="match status" value="1"/>
</dbReference>
<dbReference type="InterPro" id="IPR002048">
    <property type="entry name" value="EF_hand_dom"/>
</dbReference>
<evidence type="ECO:0000313" key="3">
    <source>
        <dbReference type="Proteomes" id="UP000325787"/>
    </source>
</evidence>
<dbReference type="Proteomes" id="UP000325787">
    <property type="component" value="Chromosome"/>
</dbReference>
<evidence type="ECO:0000259" key="1">
    <source>
        <dbReference type="PROSITE" id="PS50222"/>
    </source>
</evidence>
<dbReference type="RefSeq" id="WP_051766772.1">
    <property type="nucleotide sequence ID" value="NZ_CP034550.1"/>
</dbReference>
<dbReference type="Gene3D" id="1.10.238.10">
    <property type="entry name" value="EF-hand"/>
    <property type="match status" value="1"/>
</dbReference>
<name>A0A5Q0H0K0_SACSY</name>
<dbReference type="OrthoDB" id="9798122at2"/>
<dbReference type="PANTHER" id="PTHR34853:SF1">
    <property type="entry name" value="LIPASE 5"/>
    <property type="match status" value="1"/>
</dbReference>
<dbReference type="PANTHER" id="PTHR34853">
    <property type="match status" value="1"/>
</dbReference>
<feature type="domain" description="EF-hand" evidence="1">
    <location>
        <begin position="398"/>
        <end position="428"/>
    </location>
</feature>
<dbReference type="PROSITE" id="PS00018">
    <property type="entry name" value="EF_HAND_1"/>
    <property type="match status" value="2"/>
</dbReference>